<dbReference type="eggNOG" id="COG0614">
    <property type="taxonomic scope" value="Bacteria"/>
</dbReference>
<dbReference type="EMBL" id="CP003364">
    <property type="protein sequence ID" value="AGA25237.1"/>
    <property type="molecule type" value="Genomic_DNA"/>
</dbReference>
<sequence length="312" mass="33422">MQKNVAGGYSPMRIVSLLPSLTELVCALGRRVDLVGVTHECDYPAGVERLPHLTRSRIAATASSAAIDAAVVEQGGSLYDLDGDVLAQLRPDLILTQEQCDVCAVNEATVRRVAAGLATAPWVESVNPTCLADLDAMFRRIGVLLGAVEAAESLVARFDATAAVIARRRQGRPLRRVLVLEWFDPPFSSGHWNPEIVALAGGVEVLGEAGQRSRRLSWGEVADADPELIVLSPCGFTIERTEQELTELQARPEWTRLEAVRSGGVTLVDGSAYFSRPGPRLESSLKIAAAAIDPEACGDLAPVAGWRRLPAL</sequence>
<dbReference type="Pfam" id="PF01497">
    <property type="entry name" value="Peripla_BP_2"/>
    <property type="match status" value="1"/>
</dbReference>
<organism evidence="3 4">
    <name type="scientific">Singulisphaera acidiphila (strain ATCC BAA-1392 / DSM 18658 / VKM B-2454 / MOB10)</name>
    <dbReference type="NCBI Taxonomy" id="886293"/>
    <lineage>
        <taxon>Bacteria</taxon>
        <taxon>Pseudomonadati</taxon>
        <taxon>Planctomycetota</taxon>
        <taxon>Planctomycetia</taxon>
        <taxon>Isosphaerales</taxon>
        <taxon>Isosphaeraceae</taxon>
        <taxon>Singulisphaera</taxon>
    </lineage>
</organism>
<proteinExistence type="predicted"/>
<dbReference type="AlphaFoldDB" id="L0D7L0"/>
<evidence type="ECO:0000313" key="4">
    <source>
        <dbReference type="Proteomes" id="UP000010798"/>
    </source>
</evidence>
<feature type="domain" description="Fe/B12 periplasmic-binding" evidence="2">
    <location>
        <begin position="13"/>
        <end position="296"/>
    </location>
</feature>
<dbReference type="STRING" id="886293.Sinac_0830"/>
<keyword evidence="1" id="KW-0732">Signal</keyword>
<dbReference type="Gene3D" id="3.40.50.1980">
    <property type="entry name" value="Nitrogenase molybdenum iron protein domain"/>
    <property type="match status" value="2"/>
</dbReference>
<name>L0D7L0_SINAD</name>
<dbReference type="SUPFAM" id="SSF53807">
    <property type="entry name" value="Helical backbone' metal receptor"/>
    <property type="match status" value="1"/>
</dbReference>
<dbReference type="OrthoDB" id="9787772at2"/>
<dbReference type="PROSITE" id="PS50983">
    <property type="entry name" value="FE_B12_PBP"/>
    <property type="match status" value="1"/>
</dbReference>
<dbReference type="KEGG" id="saci:Sinac_0830"/>
<dbReference type="HOGENOM" id="CLU_038034_9_1_0"/>
<keyword evidence="4" id="KW-1185">Reference proteome</keyword>
<dbReference type="CDD" id="cd01144">
    <property type="entry name" value="BtuF"/>
    <property type="match status" value="1"/>
</dbReference>
<evidence type="ECO:0000259" key="2">
    <source>
        <dbReference type="PROSITE" id="PS50983"/>
    </source>
</evidence>
<dbReference type="RefSeq" id="WP_015244416.1">
    <property type="nucleotide sequence ID" value="NZ_JH621477.1"/>
</dbReference>
<dbReference type="Proteomes" id="UP000010798">
    <property type="component" value="Chromosome"/>
</dbReference>
<dbReference type="InterPro" id="IPR054828">
    <property type="entry name" value="Vit_B12_bind_prot"/>
</dbReference>
<dbReference type="NCBIfam" id="NF038402">
    <property type="entry name" value="TroA_like"/>
    <property type="match status" value="1"/>
</dbReference>
<gene>
    <name evidence="3" type="ordered locus">Sinac_0830</name>
</gene>
<dbReference type="InterPro" id="IPR002491">
    <property type="entry name" value="ABC_transptr_periplasmic_BD"/>
</dbReference>
<dbReference type="InterPro" id="IPR051030">
    <property type="entry name" value="Vitamin_B12-ABC_binding"/>
</dbReference>
<accession>L0D7L0</accession>
<protein>
    <submittedName>
        <fullName evidence="3">ABC-type Fe3+-hydroxamate transport system, periplasmic component</fullName>
    </submittedName>
</protein>
<evidence type="ECO:0000313" key="3">
    <source>
        <dbReference type="EMBL" id="AGA25237.1"/>
    </source>
</evidence>
<reference evidence="3 4" key="1">
    <citation type="submission" date="2012-02" db="EMBL/GenBank/DDBJ databases">
        <title>Complete sequence of chromosome of Singulisphaera acidiphila DSM 18658.</title>
        <authorList>
            <consortium name="US DOE Joint Genome Institute (JGI-PGF)"/>
            <person name="Lucas S."/>
            <person name="Copeland A."/>
            <person name="Lapidus A."/>
            <person name="Glavina del Rio T."/>
            <person name="Dalin E."/>
            <person name="Tice H."/>
            <person name="Bruce D."/>
            <person name="Goodwin L."/>
            <person name="Pitluck S."/>
            <person name="Peters L."/>
            <person name="Ovchinnikova G."/>
            <person name="Chertkov O."/>
            <person name="Kyrpides N."/>
            <person name="Mavromatis K."/>
            <person name="Ivanova N."/>
            <person name="Brettin T."/>
            <person name="Detter J.C."/>
            <person name="Han C."/>
            <person name="Larimer F."/>
            <person name="Land M."/>
            <person name="Hauser L."/>
            <person name="Markowitz V."/>
            <person name="Cheng J.-F."/>
            <person name="Hugenholtz P."/>
            <person name="Woyke T."/>
            <person name="Wu D."/>
            <person name="Tindall B."/>
            <person name="Pomrenke H."/>
            <person name="Brambilla E."/>
            <person name="Klenk H.-P."/>
            <person name="Eisen J.A."/>
        </authorList>
    </citation>
    <scope>NUCLEOTIDE SEQUENCE [LARGE SCALE GENOMIC DNA]</scope>
    <source>
        <strain evidence="4">ATCC BAA-1392 / DSM 18658 / VKM B-2454 / MOB10</strain>
    </source>
</reference>
<dbReference type="PANTHER" id="PTHR42860:SF1">
    <property type="entry name" value="VITAMIN B12-BINDING PROTEIN"/>
    <property type="match status" value="1"/>
</dbReference>
<evidence type="ECO:0000256" key="1">
    <source>
        <dbReference type="ARBA" id="ARBA00022729"/>
    </source>
</evidence>
<dbReference type="PANTHER" id="PTHR42860">
    <property type="entry name" value="VITAMIN B12-BINDING PROTEIN"/>
    <property type="match status" value="1"/>
</dbReference>